<evidence type="ECO:0000259" key="6">
    <source>
        <dbReference type="PROSITE" id="PS50054"/>
    </source>
</evidence>
<name>A0ABQ8IZQ8_DERPT</name>
<reference evidence="8 9" key="1">
    <citation type="journal article" date="2018" name="J. Allergy Clin. Immunol.">
        <title>High-quality assembly of Dermatophagoides pteronyssinus genome and transcriptome reveals a wide range of novel allergens.</title>
        <authorList>
            <person name="Liu X.Y."/>
            <person name="Yang K.Y."/>
            <person name="Wang M.Q."/>
            <person name="Kwok J.S."/>
            <person name="Zeng X."/>
            <person name="Yang Z."/>
            <person name="Xiao X.J."/>
            <person name="Lau C.P."/>
            <person name="Li Y."/>
            <person name="Huang Z.M."/>
            <person name="Ba J.G."/>
            <person name="Yim A.K."/>
            <person name="Ouyang C.Y."/>
            <person name="Ngai S.M."/>
            <person name="Chan T.F."/>
            <person name="Leung E.L."/>
            <person name="Liu L."/>
            <person name="Liu Z.G."/>
            <person name="Tsui S.K."/>
        </authorList>
    </citation>
    <scope>NUCLEOTIDE SEQUENCE [LARGE SCALE GENOMIC DNA]</scope>
    <source>
        <strain evidence="8">Derp</strain>
    </source>
</reference>
<accession>A0ABQ8IZQ8</accession>
<dbReference type="InterPro" id="IPR016130">
    <property type="entry name" value="Tyr_Pase_AS"/>
</dbReference>
<keyword evidence="4" id="KW-0904">Protein phosphatase</keyword>
<protein>
    <recommendedName>
        <fullName evidence="2">protein-tyrosine-phosphatase</fullName>
        <ecNumber evidence="2">3.1.3.48</ecNumber>
    </recommendedName>
</protein>
<gene>
    <name evidence="8" type="primary">DUSP10</name>
    <name evidence="8" type="ORF">DERP_000291</name>
</gene>
<evidence type="ECO:0000313" key="9">
    <source>
        <dbReference type="Proteomes" id="UP000887458"/>
    </source>
</evidence>
<dbReference type="PROSITE" id="PS00383">
    <property type="entry name" value="TYR_PHOSPHATASE_1"/>
    <property type="match status" value="1"/>
</dbReference>
<feature type="region of interest" description="Disordered" evidence="5">
    <location>
        <begin position="73"/>
        <end position="92"/>
    </location>
</feature>
<dbReference type="InterPro" id="IPR029021">
    <property type="entry name" value="Prot-tyrosine_phosphatase-like"/>
</dbReference>
<reference evidence="8 9" key="2">
    <citation type="journal article" date="2022" name="Mol. Biol. Evol.">
        <title>Comparative Genomics Reveals Insights into the Divergent Evolution of Astigmatic Mites and Household Pest Adaptations.</title>
        <authorList>
            <person name="Xiong Q."/>
            <person name="Wan A.T."/>
            <person name="Liu X."/>
            <person name="Fung C.S."/>
            <person name="Xiao X."/>
            <person name="Malainual N."/>
            <person name="Hou J."/>
            <person name="Wang L."/>
            <person name="Wang M."/>
            <person name="Yang K.Y."/>
            <person name="Cui Y."/>
            <person name="Leung E.L."/>
            <person name="Nong W."/>
            <person name="Shin S.K."/>
            <person name="Au S.W."/>
            <person name="Jeong K.Y."/>
            <person name="Chew F.T."/>
            <person name="Hui J.H."/>
            <person name="Leung T.F."/>
            <person name="Tungtrongchitr A."/>
            <person name="Zhong N."/>
            <person name="Liu Z."/>
            <person name="Tsui S.K."/>
        </authorList>
    </citation>
    <scope>NUCLEOTIDE SEQUENCE [LARGE SCALE GENOMIC DNA]</scope>
    <source>
        <strain evidence="8">Derp</strain>
    </source>
</reference>
<evidence type="ECO:0000259" key="7">
    <source>
        <dbReference type="PROSITE" id="PS50056"/>
    </source>
</evidence>
<evidence type="ECO:0000256" key="1">
    <source>
        <dbReference type="ARBA" id="ARBA00008601"/>
    </source>
</evidence>
<feature type="region of interest" description="Disordered" evidence="5">
    <location>
        <begin position="433"/>
        <end position="464"/>
    </location>
</feature>
<dbReference type="InterPro" id="IPR000387">
    <property type="entry name" value="Tyr_Pase_dom"/>
</dbReference>
<dbReference type="Proteomes" id="UP000887458">
    <property type="component" value="Unassembled WGS sequence"/>
</dbReference>
<dbReference type="EC" id="3.1.3.48" evidence="2"/>
<feature type="domain" description="Tyrosine-protein phosphatase" evidence="6">
    <location>
        <begin position="378"/>
        <end position="588"/>
    </location>
</feature>
<dbReference type="SMART" id="SM00195">
    <property type="entry name" value="DSPc"/>
    <property type="match status" value="1"/>
</dbReference>
<sequence>MALAMVSLDSGATTGHSFVSSLSSSPSSSSSLTTTTVDVTTTADELLLSTSSSSNDSHDLIMMDSILSSCPQTQTSSMLSLPPLPPSSSSLNSNTTSADIMISANNNNNVHHLQSIVQRRQQRRPKLDITSTNSSSSLSQKVRLSLDMNGINHHHFNHHHHNHHHANPMVITVADNSRKLKIGKSVRFLSHLILKNVSIRNFASNSKLQQSPCCKTCRMQVCRQNSYQQQQQSQFKMDIHDTIESDYNSNPSSAPILTGDDEASKNSLLLNPINSCCNLMISSSASSSCSSSVSSMSPSSFLSSSSSSSSMSSIVSPSSLFCGGSSALKRTKRNLLMAANELPPLDNMAISSSFTFDETPSGSGDDCDGSSSSVMEANATPILPFLYLGNERDANDVKRLDELDITYVLNVTLQPSSTTIIANSDSKVVENMNGSFSCQSSHDDSSSQSNSHSNHCDRNNKNIDDNINYREEPECYESESAKHLSLSKTMNRLYKWLPASDNYQQNLKQYFEEAFHFIDEARQKGHRVLVHCQAGISRSATITIAYIMRHLYMTLSEAYSYVKSRRPIISPNLNFMGQLVELEEMLRTQQQSQPKIPANVSTDTVEIAKDVASKSIKSNTMESENTKSISDFYGDNSLPLSTNDMI</sequence>
<evidence type="ECO:0000256" key="2">
    <source>
        <dbReference type="ARBA" id="ARBA00013064"/>
    </source>
</evidence>
<feature type="domain" description="Tyrosine specific protein phosphatases" evidence="7">
    <location>
        <begin position="501"/>
        <end position="567"/>
    </location>
</feature>
<dbReference type="InterPro" id="IPR000340">
    <property type="entry name" value="Dual-sp_phosphatase_cat-dom"/>
</dbReference>
<comment type="similarity">
    <text evidence="1">Belongs to the protein-tyrosine phosphatase family. Non-receptor class dual specificity subfamily.</text>
</comment>
<evidence type="ECO:0000256" key="5">
    <source>
        <dbReference type="SAM" id="MobiDB-lite"/>
    </source>
</evidence>
<comment type="caution">
    <text evidence="8">The sequence shown here is derived from an EMBL/GenBank/DDBJ whole genome shotgun (WGS) entry which is preliminary data.</text>
</comment>
<dbReference type="Gene3D" id="3.90.190.10">
    <property type="entry name" value="Protein tyrosine phosphatase superfamily"/>
    <property type="match status" value="1"/>
</dbReference>
<keyword evidence="3" id="KW-0378">Hydrolase</keyword>
<dbReference type="EMBL" id="NJHN03000095">
    <property type="protein sequence ID" value="KAH9415799.1"/>
    <property type="molecule type" value="Genomic_DNA"/>
</dbReference>
<dbReference type="Pfam" id="PF00782">
    <property type="entry name" value="DSPc"/>
    <property type="match status" value="1"/>
</dbReference>
<feature type="compositionally biased region" description="Basic and acidic residues" evidence="5">
    <location>
        <begin position="454"/>
        <end position="464"/>
    </location>
</feature>
<dbReference type="PANTHER" id="PTHR10159">
    <property type="entry name" value="DUAL SPECIFICITY PROTEIN PHOSPHATASE"/>
    <property type="match status" value="1"/>
</dbReference>
<dbReference type="PROSITE" id="PS50056">
    <property type="entry name" value="TYR_PHOSPHATASE_2"/>
    <property type="match status" value="1"/>
</dbReference>
<organism evidence="8 9">
    <name type="scientific">Dermatophagoides pteronyssinus</name>
    <name type="common">European house dust mite</name>
    <dbReference type="NCBI Taxonomy" id="6956"/>
    <lineage>
        <taxon>Eukaryota</taxon>
        <taxon>Metazoa</taxon>
        <taxon>Ecdysozoa</taxon>
        <taxon>Arthropoda</taxon>
        <taxon>Chelicerata</taxon>
        <taxon>Arachnida</taxon>
        <taxon>Acari</taxon>
        <taxon>Acariformes</taxon>
        <taxon>Sarcoptiformes</taxon>
        <taxon>Astigmata</taxon>
        <taxon>Psoroptidia</taxon>
        <taxon>Analgoidea</taxon>
        <taxon>Pyroglyphidae</taxon>
        <taxon>Dermatophagoidinae</taxon>
        <taxon>Dermatophagoides</taxon>
    </lineage>
</organism>
<evidence type="ECO:0000256" key="4">
    <source>
        <dbReference type="ARBA" id="ARBA00022912"/>
    </source>
</evidence>
<dbReference type="PANTHER" id="PTHR10159:SF528">
    <property type="entry name" value="PUCKERED, ISOFORM A"/>
    <property type="match status" value="1"/>
</dbReference>
<dbReference type="InterPro" id="IPR020422">
    <property type="entry name" value="TYR_PHOSPHATASE_DUAL_dom"/>
</dbReference>
<proteinExistence type="inferred from homology"/>
<dbReference type="SUPFAM" id="SSF52799">
    <property type="entry name" value="(Phosphotyrosine protein) phosphatases II"/>
    <property type="match status" value="1"/>
</dbReference>
<evidence type="ECO:0000313" key="8">
    <source>
        <dbReference type="EMBL" id="KAH9415799.1"/>
    </source>
</evidence>
<keyword evidence="9" id="KW-1185">Reference proteome</keyword>
<dbReference type="PROSITE" id="PS50054">
    <property type="entry name" value="TYR_PHOSPHATASE_DUAL"/>
    <property type="match status" value="1"/>
</dbReference>
<evidence type="ECO:0000256" key="3">
    <source>
        <dbReference type="ARBA" id="ARBA00022801"/>
    </source>
</evidence>